<dbReference type="PANTHER" id="PTHR46849">
    <property type="entry name" value="RCC1 DOMAIN-CONTAINING PROTEIN 1"/>
    <property type="match status" value="1"/>
</dbReference>
<dbReference type="PANTHER" id="PTHR46849:SF1">
    <property type="entry name" value="RCC1 DOMAIN-CONTAINING PROTEIN 1"/>
    <property type="match status" value="1"/>
</dbReference>
<dbReference type="PROSITE" id="PS00626">
    <property type="entry name" value="RCC1_2"/>
    <property type="match status" value="1"/>
</dbReference>
<feature type="repeat" description="RCC1" evidence="1">
    <location>
        <begin position="1"/>
        <end position="51"/>
    </location>
</feature>
<dbReference type="Gene3D" id="2.130.10.30">
    <property type="entry name" value="Regulator of chromosome condensation 1/beta-lactamase-inhibitor protein II"/>
    <property type="match status" value="1"/>
</dbReference>
<reference evidence="3 4" key="1">
    <citation type="journal article" date="2018" name="Genome Res.">
        <title>The genomic architecture and molecular evolution of ant odorant receptors.</title>
        <authorList>
            <person name="McKenzie S.K."/>
            <person name="Kronauer D.J.C."/>
        </authorList>
    </citation>
    <scope>NUCLEOTIDE SEQUENCE [LARGE SCALE GENOMIC DNA]</scope>
    <source>
        <strain evidence="3">Clonal line C1</strain>
    </source>
</reference>
<feature type="repeat" description="RCC1" evidence="1">
    <location>
        <begin position="52"/>
        <end position="111"/>
    </location>
</feature>
<dbReference type="AlphaFoldDB" id="A0A3L8E141"/>
<dbReference type="Proteomes" id="UP000279307">
    <property type="component" value="Chromosome 2"/>
</dbReference>
<feature type="region of interest" description="Disordered" evidence="2">
    <location>
        <begin position="1"/>
        <end position="20"/>
    </location>
</feature>
<evidence type="ECO:0000313" key="4">
    <source>
        <dbReference type="Proteomes" id="UP000279307"/>
    </source>
</evidence>
<evidence type="ECO:0000256" key="2">
    <source>
        <dbReference type="SAM" id="MobiDB-lite"/>
    </source>
</evidence>
<evidence type="ECO:0008006" key="5">
    <source>
        <dbReference type="Google" id="ProtNLM"/>
    </source>
</evidence>
<dbReference type="InterPro" id="IPR000408">
    <property type="entry name" value="Reg_chr_condens"/>
</dbReference>
<name>A0A3L8E141_OOCBI</name>
<evidence type="ECO:0000313" key="3">
    <source>
        <dbReference type="EMBL" id="RLU26173.1"/>
    </source>
</evidence>
<evidence type="ECO:0000256" key="1">
    <source>
        <dbReference type="PROSITE-ProRule" id="PRU00235"/>
    </source>
</evidence>
<proteinExistence type="predicted"/>
<organism evidence="3 4">
    <name type="scientific">Ooceraea biroi</name>
    <name type="common">Clonal raider ant</name>
    <name type="synonym">Cerapachys biroi</name>
    <dbReference type="NCBI Taxonomy" id="2015173"/>
    <lineage>
        <taxon>Eukaryota</taxon>
        <taxon>Metazoa</taxon>
        <taxon>Ecdysozoa</taxon>
        <taxon>Arthropoda</taxon>
        <taxon>Hexapoda</taxon>
        <taxon>Insecta</taxon>
        <taxon>Pterygota</taxon>
        <taxon>Neoptera</taxon>
        <taxon>Endopterygota</taxon>
        <taxon>Hymenoptera</taxon>
        <taxon>Apocrita</taxon>
        <taxon>Aculeata</taxon>
        <taxon>Formicoidea</taxon>
        <taxon>Formicidae</taxon>
        <taxon>Dorylinae</taxon>
        <taxon>Ooceraea</taxon>
    </lineage>
</organism>
<dbReference type="EMBL" id="QOIP01000002">
    <property type="protein sequence ID" value="RLU26173.1"/>
    <property type="molecule type" value="Genomic_DNA"/>
</dbReference>
<protein>
    <recommendedName>
        <fullName evidence="5">RCC1 domain-containing protein</fullName>
    </recommendedName>
</protein>
<dbReference type="Pfam" id="PF00415">
    <property type="entry name" value="RCC1"/>
    <property type="match status" value="2"/>
</dbReference>
<sequence length="166" mass="18430">MSNNPKQFRRGQLGHNDLETSDDPELIEALAGLKVVHISAGGWHSAVVTNQGDLYAWGWNSNGELGIETKEKRVCAVPTLVNFKNHRGETIEINVKKVECGNSFTVCLADDGSFWGCGSNKYGQLGKLQQDMDNPCNFVKLDIQLFDSKTVKKFKCHEWGTAIITE</sequence>
<dbReference type="PROSITE" id="PS50012">
    <property type="entry name" value="RCC1_3"/>
    <property type="match status" value="2"/>
</dbReference>
<dbReference type="InterPro" id="IPR052830">
    <property type="entry name" value="RCC1_domain-containing"/>
</dbReference>
<accession>A0A3L8E141</accession>
<dbReference type="SUPFAM" id="SSF50985">
    <property type="entry name" value="RCC1/BLIP-II"/>
    <property type="match status" value="1"/>
</dbReference>
<dbReference type="OrthoDB" id="5370059at2759"/>
<dbReference type="InterPro" id="IPR009091">
    <property type="entry name" value="RCC1/BLIP-II"/>
</dbReference>
<gene>
    <name evidence="3" type="ORF">DMN91_002339</name>
</gene>
<comment type="caution">
    <text evidence="3">The sequence shown here is derived from an EMBL/GenBank/DDBJ whole genome shotgun (WGS) entry which is preliminary data.</text>
</comment>